<keyword evidence="1" id="KW-1133">Transmembrane helix</keyword>
<feature type="transmembrane region" description="Helical" evidence="1">
    <location>
        <begin position="49"/>
        <end position="70"/>
    </location>
</feature>
<dbReference type="PANTHER" id="PTHR30060:SF0">
    <property type="entry name" value="COILED-COIL PROTEIN (DUF2040)-RELATED"/>
    <property type="match status" value="1"/>
</dbReference>
<keyword evidence="3" id="KW-1185">Reference proteome</keyword>
<accession>A0A2S0HWS6</accession>
<dbReference type="Pfam" id="PF03741">
    <property type="entry name" value="TerC"/>
    <property type="match status" value="1"/>
</dbReference>
<dbReference type="OrthoDB" id="9805314at2"/>
<feature type="transmembrane region" description="Helical" evidence="1">
    <location>
        <begin position="167"/>
        <end position="186"/>
    </location>
</feature>
<dbReference type="EMBL" id="CP027062">
    <property type="protein sequence ID" value="AVI51112.1"/>
    <property type="molecule type" value="Genomic_DNA"/>
</dbReference>
<dbReference type="GO" id="GO:0005886">
    <property type="term" value="C:plasma membrane"/>
    <property type="evidence" value="ECO:0007669"/>
    <property type="project" value="TreeGrafter"/>
</dbReference>
<evidence type="ECO:0000256" key="1">
    <source>
        <dbReference type="SAM" id="Phobius"/>
    </source>
</evidence>
<gene>
    <name evidence="2" type="ORF">C5O00_07965</name>
</gene>
<dbReference type="Proteomes" id="UP000238442">
    <property type="component" value="Chromosome"/>
</dbReference>
<evidence type="ECO:0000313" key="3">
    <source>
        <dbReference type="Proteomes" id="UP000238442"/>
    </source>
</evidence>
<feature type="transmembrane region" description="Helical" evidence="1">
    <location>
        <begin position="12"/>
        <end position="34"/>
    </location>
</feature>
<keyword evidence="1" id="KW-0812">Transmembrane</keyword>
<evidence type="ECO:0008006" key="4">
    <source>
        <dbReference type="Google" id="ProtNLM"/>
    </source>
</evidence>
<protein>
    <recommendedName>
        <fullName evidence="4">TerC family protein</fullName>
    </recommendedName>
</protein>
<sequence length="253" mass="28107">MWELLTSTEAWAAFLTLVIMEIVLGIDNIVFITIQTDKLPKEQQRKGRIFGLAFALFTRVILLLSITWIMTLTKPIFSLGELIGITGEWHERLEISGRDLILLAGGLFLIYKSITEIHENVEGEGPNLTVPKKMGLVNTIIQIGLLDIVFGLDSVITAIGMADHIEIMVAAVVVSMIFMAFSLNYVGNFVNKHPSIKILALSFLLLIGITLIAESVEQPIAKGYIYSAMVFSIFVESLVIRANRKKSVVEKNE</sequence>
<dbReference type="PANTHER" id="PTHR30060">
    <property type="entry name" value="INNER MEMBRANE PROTEIN"/>
    <property type="match status" value="1"/>
</dbReference>
<dbReference type="AlphaFoldDB" id="A0A2S0HWS6"/>
<feature type="transmembrane region" description="Helical" evidence="1">
    <location>
        <begin position="198"/>
        <end position="217"/>
    </location>
</feature>
<feature type="transmembrane region" description="Helical" evidence="1">
    <location>
        <begin position="223"/>
        <end position="242"/>
    </location>
</feature>
<keyword evidence="1" id="KW-0472">Membrane</keyword>
<dbReference type="RefSeq" id="WP_105216353.1">
    <property type="nucleotide sequence ID" value="NZ_CP027062.1"/>
</dbReference>
<name>A0A2S0HWS6_9FLAO</name>
<organism evidence="2 3">
    <name type="scientific">Pukyongia salina</name>
    <dbReference type="NCBI Taxonomy" id="2094025"/>
    <lineage>
        <taxon>Bacteria</taxon>
        <taxon>Pseudomonadati</taxon>
        <taxon>Bacteroidota</taxon>
        <taxon>Flavobacteriia</taxon>
        <taxon>Flavobacteriales</taxon>
        <taxon>Flavobacteriaceae</taxon>
        <taxon>Pukyongia</taxon>
    </lineage>
</organism>
<dbReference type="KEGG" id="aue:C5O00_07965"/>
<proteinExistence type="predicted"/>
<reference evidence="2 3" key="1">
    <citation type="submission" date="2018-02" db="EMBL/GenBank/DDBJ databases">
        <title>Genomic analysis of the strain RR4-38 isolated from a seawater recirculating aquaculture system.</title>
        <authorList>
            <person name="Kim Y.-S."/>
            <person name="Jang Y.H."/>
            <person name="Kim K.-H."/>
        </authorList>
    </citation>
    <scope>NUCLEOTIDE SEQUENCE [LARGE SCALE GENOMIC DNA]</scope>
    <source>
        <strain evidence="2 3">RR4-38</strain>
    </source>
</reference>
<dbReference type="InterPro" id="IPR005496">
    <property type="entry name" value="Integral_membrane_TerC"/>
</dbReference>
<evidence type="ECO:0000313" key="2">
    <source>
        <dbReference type="EMBL" id="AVI51112.1"/>
    </source>
</evidence>